<evidence type="ECO:0000313" key="3">
    <source>
        <dbReference type="Proteomes" id="UP001354709"/>
    </source>
</evidence>
<name>A0ABU7QD88_9ACTN</name>
<dbReference type="Proteomes" id="UP001354709">
    <property type="component" value="Unassembled WGS sequence"/>
</dbReference>
<protein>
    <recommendedName>
        <fullName evidence="4">DUF4145 domain-containing protein</fullName>
    </recommendedName>
</protein>
<reference evidence="2 3" key="1">
    <citation type="submission" date="2023-11" db="EMBL/GenBank/DDBJ databases">
        <title>30 novel species of actinomycetes from the DSMZ collection.</title>
        <authorList>
            <person name="Nouioui I."/>
        </authorList>
    </citation>
    <scope>NUCLEOTIDE SEQUENCE [LARGE SCALE GENOMIC DNA]</scope>
    <source>
        <strain evidence="2 3">DSM 41524</strain>
    </source>
</reference>
<gene>
    <name evidence="2" type="ORF">V2J94_47570</name>
</gene>
<dbReference type="RefSeq" id="WP_330816637.1">
    <property type="nucleotide sequence ID" value="NZ_JAZBJO010000075.1"/>
</dbReference>
<proteinExistence type="predicted"/>
<evidence type="ECO:0000313" key="2">
    <source>
        <dbReference type="EMBL" id="MEE4599372.1"/>
    </source>
</evidence>
<sequence>MEVARLILMYVKAVIWPVTAVVVAWLLRRQVGTTVGRMTRLETPVGAVEFAAEAQVLRERAEEGASGGPVAEQQIGAVGFREAWAAVDASPIGALVTAWNALADRLNRALPPGTATPVTGSSRSGLVLRERMRVAGVPTQTISLFNGLRKLRNGAVHDGVPVTEAAARDFVTSCEILAREFAIPSADAADE</sequence>
<feature type="transmembrane region" description="Helical" evidence="1">
    <location>
        <begin position="6"/>
        <end position="27"/>
    </location>
</feature>
<comment type="caution">
    <text evidence="2">The sequence shown here is derived from an EMBL/GenBank/DDBJ whole genome shotgun (WGS) entry which is preliminary data.</text>
</comment>
<organism evidence="2 3">
    <name type="scientific">Streptomyces asiaticus subsp. ignotus</name>
    <dbReference type="NCBI Taxonomy" id="3098222"/>
    <lineage>
        <taxon>Bacteria</taxon>
        <taxon>Bacillati</taxon>
        <taxon>Actinomycetota</taxon>
        <taxon>Actinomycetes</taxon>
        <taxon>Kitasatosporales</taxon>
        <taxon>Streptomycetaceae</taxon>
        <taxon>Streptomyces</taxon>
        <taxon>Streptomyces violaceusniger group</taxon>
    </lineage>
</organism>
<dbReference type="EMBL" id="JAZBJO010000075">
    <property type="protein sequence ID" value="MEE4599372.1"/>
    <property type="molecule type" value="Genomic_DNA"/>
</dbReference>
<keyword evidence="3" id="KW-1185">Reference proteome</keyword>
<evidence type="ECO:0000256" key="1">
    <source>
        <dbReference type="SAM" id="Phobius"/>
    </source>
</evidence>
<keyword evidence="1" id="KW-0812">Transmembrane</keyword>
<accession>A0ABU7QD88</accession>
<evidence type="ECO:0008006" key="4">
    <source>
        <dbReference type="Google" id="ProtNLM"/>
    </source>
</evidence>
<keyword evidence="1" id="KW-0472">Membrane</keyword>
<keyword evidence="1" id="KW-1133">Transmembrane helix</keyword>